<organism evidence="2 3">
    <name type="scientific">Thalassiosira oceanica</name>
    <name type="common">Marine diatom</name>
    <dbReference type="NCBI Taxonomy" id="159749"/>
    <lineage>
        <taxon>Eukaryota</taxon>
        <taxon>Sar</taxon>
        <taxon>Stramenopiles</taxon>
        <taxon>Ochrophyta</taxon>
        <taxon>Bacillariophyta</taxon>
        <taxon>Coscinodiscophyceae</taxon>
        <taxon>Thalassiosirophycidae</taxon>
        <taxon>Thalassiosirales</taxon>
        <taxon>Thalassiosiraceae</taxon>
        <taxon>Thalassiosira</taxon>
    </lineage>
</organism>
<feature type="compositionally biased region" description="Low complexity" evidence="1">
    <location>
        <begin position="109"/>
        <end position="124"/>
    </location>
</feature>
<accession>K0RW03</accession>
<dbReference type="Proteomes" id="UP000266841">
    <property type="component" value="Unassembled WGS sequence"/>
</dbReference>
<keyword evidence="3" id="KW-1185">Reference proteome</keyword>
<dbReference type="AlphaFoldDB" id="K0RW03"/>
<feature type="region of interest" description="Disordered" evidence="1">
    <location>
        <begin position="109"/>
        <end position="136"/>
    </location>
</feature>
<feature type="region of interest" description="Disordered" evidence="1">
    <location>
        <begin position="24"/>
        <end position="91"/>
    </location>
</feature>
<protein>
    <submittedName>
        <fullName evidence="2">Uncharacterized protein</fullName>
    </submittedName>
</protein>
<evidence type="ECO:0000256" key="1">
    <source>
        <dbReference type="SAM" id="MobiDB-lite"/>
    </source>
</evidence>
<feature type="non-terminal residue" evidence="2">
    <location>
        <position position="1"/>
    </location>
</feature>
<feature type="compositionally biased region" description="Basic residues" evidence="1">
    <location>
        <begin position="67"/>
        <end position="79"/>
    </location>
</feature>
<dbReference type="EMBL" id="AGNL01031002">
    <property type="protein sequence ID" value="EJK56599.1"/>
    <property type="molecule type" value="Genomic_DNA"/>
</dbReference>
<reference evidence="2 3" key="1">
    <citation type="journal article" date="2012" name="Genome Biol.">
        <title>Genome and low-iron response of an oceanic diatom adapted to chronic iron limitation.</title>
        <authorList>
            <person name="Lommer M."/>
            <person name="Specht M."/>
            <person name="Roy A.S."/>
            <person name="Kraemer L."/>
            <person name="Andreson R."/>
            <person name="Gutowska M.A."/>
            <person name="Wolf J."/>
            <person name="Bergner S.V."/>
            <person name="Schilhabel M.B."/>
            <person name="Klostermeier U.C."/>
            <person name="Beiko R.G."/>
            <person name="Rosenstiel P."/>
            <person name="Hippler M."/>
            <person name="Laroche J."/>
        </authorList>
    </citation>
    <scope>NUCLEOTIDE SEQUENCE [LARGE SCALE GENOMIC DNA]</scope>
    <source>
        <strain evidence="2 3">CCMP1005</strain>
    </source>
</reference>
<evidence type="ECO:0000313" key="2">
    <source>
        <dbReference type="EMBL" id="EJK56599.1"/>
    </source>
</evidence>
<proteinExistence type="predicted"/>
<gene>
    <name evidence="2" type="ORF">THAOC_23481</name>
</gene>
<sequence>GRDSPPDVAAATRLGHVLGHVLLSRQRRHRARAHETTETEHTRRRGPPTSPPRLEAGPGAPDISALRHSRRRVPVRRTRTTHEHSTQTSTSTVLVLALPALSLAVVPPSSRLVPEPSSARPSPSRTRRGETSRKNKRLTFLTSLLPPPGGGVEVHDEEGIVPSSVAVGVLTAALGFAYGKVLDATLGLVWRELPRWIDGAVPPALFVTAVCTAGGLVMGILSSVFDEAFTVADFVSALSKAPTSPPALASAVARNVDVRVQRRPRGSHGLRRGADRCVSVEAHLRDVYQEPGGK</sequence>
<comment type="caution">
    <text evidence="2">The sequence shown here is derived from an EMBL/GenBank/DDBJ whole genome shotgun (WGS) entry which is preliminary data.</text>
</comment>
<evidence type="ECO:0000313" key="3">
    <source>
        <dbReference type="Proteomes" id="UP000266841"/>
    </source>
</evidence>
<name>K0RW03_THAOC</name>